<keyword evidence="5 8" id="KW-0812">Transmembrane</keyword>
<organism evidence="9 10">
    <name type="scientific">Franconibacter pulveris</name>
    <dbReference type="NCBI Taxonomy" id="435910"/>
    <lineage>
        <taxon>Bacteria</taxon>
        <taxon>Pseudomonadati</taxon>
        <taxon>Pseudomonadota</taxon>
        <taxon>Gammaproteobacteria</taxon>
        <taxon>Enterobacterales</taxon>
        <taxon>Enterobacteriaceae</taxon>
        <taxon>Franconibacter</taxon>
    </lineage>
</organism>
<evidence type="ECO:0000256" key="2">
    <source>
        <dbReference type="ARBA" id="ARBA00022475"/>
    </source>
</evidence>
<protein>
    <submittedName>
        <fullName evidence="9">Small toxic polypeptide</fullName>
    </submittedName>
</protein>
<evidence type="ECO:0000256" key="4">
    <source>
        <dbReference type="ARBA" id="ARBA00022649"/>
    </source>
</evidence>
<feature type="transmembrane region" description="Helical" evidence="8">
    <location>
        <begin position="6"/>
        <end position="24"/>
    </location>
</feature>
<dbReference type="RefSeq" id="WP_028019862.1">
    <property type="nucleotide sequence ID" value="NZ_LFEJ01000003.1"/>
</dbReference>
<dbReference type="PATRIC" id="fig|1656095.3.peg.339"/>
<dbReference type="GO" id="GO:0005886">
    <property type="term" value="C:plasma membrane"/>
    <property type="evidence" value="ECO:0007669"/>
    <property type="project" value="UniProtKB-SubCell"/>
</dbReference>
<evidence type="ECO:0000256" key="8">
    <source>
        <dbReference type="RuleBase" id="RU221113"/>
    </source>
</evidence>
<reference evidence="9 10" key="1">
    <citation type="submission" date="2015-06" db="EMBL/GenBank/DDBJ databases">
        <title>Genome sequencing of Cronobacter sp. strain DJ34 isolated from petroleum contaminated sludge of Duliajan Oil Fields, Assam, India.</title>
        <authorList>
            <person name="Pal S."/>
            <person name="Banerjee T.D."/>
            <person name="Roy A."/>
            <person name="Sar P."/>
            <person name="Kazy S.K."/>
        </authorList>
    </citation>
    <scope>NUCLEOTIDE SEQUENCE [LARGE SCALE GENOMIC DNA]</scope>
    <source>
        <strain evidence="9 10">DJ34</strain>
    </source>
</reference>
<name>A0A0J8VS87_9ENTR</name>
<proteinExistence type="inferred from homology"/>
<evidence type="ECO:0000313" key="10">
    <source>
        <dbReference type="Proteomes" id="UP000037315"/>
    </source>
</evidence>
<evidence type="ECO:0000313" key="9">
    <source>
        <dbReference type="EMBL" id="KMV36353.1"/>
    </source>
</evidence>
<comment type="subcellular location">
    <subcellularLocation>
        <location evidence="1 8">Cell inner membrane</location>
        <topology evidence="1 8">Single-pass membrane protein</topology>
    </subcellularLocation>
</comment>
<keyword evidence="4" id="KW-1277">Toxin-antitoxin system</keyword>
<keyword evidence="2" id="KW-1003">Cell membrane</keyword>
<accession>A0A0J8VS87</accession>
<evidence type="ECO:0000256" key="6">
    <source>
        <dbReference type="ARBA" id="ARBA00022989"/>
    </source>
</evidence>
<keyword evidence="3" id="KW-0997">Cell inner membrane</keyword>
<dbReference type="EMBL" id="LFEJ01000003">
    <property type="protein sequence ID" value="KMV36353.1"/>
    <property type="molecule type" value="Genomic_DNA"/>
</dbReference>
<dbReference type="AlphaFoldDB" id="A0A0J8VS87"/>
<keyword evidence="6 8" id="KW-1133">Transmembrane helix</keyword>
<dbReference type="Proteomes" id="UP000037315">
    <property type="component" value="Unassembled WGS sequence"/>
</dbReference>
<dbReference type="Pfam" id="PF01848">
    <property type="entry name" value="HOK_GEF"/>
    <property type="match status" value="1"/>
</dbReference>
<evidence type="ECO:0000256" key="5">
    <source>
        <dbReference type="ARBA" id="ARBA00022692"/>
    </source>
</evidence>
<evidence type="ECO:0000256" key="1">
    <source>
        <dbReference type="ARBA" id="ARBA00004377"/>
    </source>
</evidence>
<dbReference type="PROSITE" id="PS00556">
    <property type="entry name" value="HOK_GEF"/>
    <property type="match status" value="1"/>
</dbReference>
<comment type="caution">
    <text evidence="9">The sequence shown here is derived from an EMBL/GenBank/DDBJ whole genome shotgun (WGS) entry which is preliminary data.</text>
</comment>
<keyword evidence="7 8" id="KW-0472">Membrane</keyword>
<dbReference type="PRINTS" id="PR00281">
    <property type="entry name" value="HOKGEFTOXIC"/>
</dbReference>
<evidence type="ECO:0000256" key="3">
    <source>
        <dbReference type="ARBA" id="ARBA00022519"/>
    </source>
</evidence>
<dbReference type="InterPro" id="IPR000021">
    <property type="entry name" value="Hok/gef_toxin"/>
</dbReference>
<evidence type="ECO:0000256" key="7">
    <source>
        <dbReference type="ARBA" id="ARBA00023136"/>
    </source>
</evidence>
<gene>
    <name evidence="9" type="ORF">ACH50_02795</name>
</gene>
<comment type="similarity">
    <text evidence="8">Belongs to the hok/gef family.</text>
</comment>
<keyword evidence="10" id="KW-1185">Reference proteome</keyword>
<dbReference type="InterPro" id="IPR018084">
    <property type="entry name" value="Hok/gef_toxin_CS"/>
</dbReference>
<sequence>MKHNTSVWRLVIVCATVLAIILLTRERLYELRYRDGEKEVTALLACKP</sequence>